<evidence type="ECO:0000313" key="1">
    <source>
        <dbReference type="EMBL" id="GAV21160.1"/>
    </source>
</evidence>
<dbReference type="PANTHER" id="PTHR34472:SF1">
    <property type="entry name" value="SULFUR CARRIER PROTEIN THIS"/>
    <property type="match status" value="1"/>
</dbReference>
<evidence type="ECO:0000313" key="2">
    <source>
        <dbReference type="Proteomes" id="UP000231632"/>
    </source>
</evidence>
<dbReference type="NCBIfam" id="TIGR01683">
    <property type="entry name" value="thiS"/>
    <property type="match status" value="1"/>
</dbReference>
<keyword evidence="2" id="KW-1185">Reference proteome</keyword>
<dbReference type="EMBL" id="BDFD01000022">
    <property type="protein sequence ID" value="GAV21160.1"/>
    <property type="molecule type" value="Genomic_DNA"/>
</dbReference>
<dbReference type="InterPro" id="IPR010035">
    <property type="entry name" value="Thi_S"/>
</dbReference>
<dbReference type="OrthoDB" id="9800283at2"/>
<dbReference type="STRING" id="1921010.MMIC_P2140"/>
<dbReference type="PANTHER" id="PTHR34472">
    <property type="entry name" value="SULFUR CARRIER PROTEIN THIS"/>
    <property type="match status" value="1"/>
</dbReference>
<dbReference type="SUPFAM" id="SSF54285">
    <property type="entry name" value="MoaD/ThiS"/>
    <property type="match status" value="1"/>
</dbReference>
<proteinExistence type="predicted"/>
<dbReference type="InterPro" id="IPR016155">
    <property type="entry name" value="Mopterin_synth/thiamin_S_b"/>
</dbReference>
<accession>A0A1L8CQG1</accession>
<reference evidence="1 2" key="1">
    <citation type="journal article" date="2017" name="Arch. Microbiol.">
        <title>Mariprofundus micogutta sp. nov., a novel iron-oxidizing zetaproteobacterium isolated from a deep-sea hydrothermal field at the Bayonnaise knoll of the Izu-Ogasawara arc, and a description of Mariprofundales ord. nov. and Zetaproteobacteria classis nov.</title>
        <authorList>
            <person name="Makita H."/>
            <person name="Tanaka E."/>
            <person name="Mitsunobu S."/>
            <person name="Miyazaki M."/>
            <person name="Nunoura T."/>
            <person name="Uematsu K."/>
            <person name="Takaki Y."/>
            <person name="Nishi S."/>
            <person name="Shimamura S."/>
            <person name="Takai K."/>
        </authorList>
    </citation>
    <scope>NUCLEOTIDE SEQUENCE [LARGE SCALE GENOMIC DNA]</scope>
    <source>
        <strain evidence="1 2">ET2</strain>
    </source>
</reference>
<dbReference type="Gene3D" id="3.10.20.30">
    <property type="match status" value="1"/>
</dbReference>
<dbReference type="CDD" id="cd00565">
    <property type="entry name" value="Ubl_ThiS"/>
    <property type="match status" value="1"/>
</dbReference>
<gene>
    <name evidence="1" type="ORF">MMIC_P2140</name>
</gene>
<comment type="caution">
    <text evidence="1">The sequence shown here is derived from an EMBL/GenBank/DDBJ whole genome shotgun (WGS) entry which is preliminary data.</text>
</comment>
<protein>
    <submittedName>
        <fullName evidence="1">Sulfur carrier protein ThiS</fullName>
    </submittedName>
</protein>
<organism evidence="1 2">
    <name type="scientific">Mariprofundus micogutta</name>
    <dbReference type="NCBI Taxonomy" id="1921010"/>
    <lineage>
        <taxon>Bacteria</taxon>
        <taxon>Pseudomonadati</taxon>
        <taxon>Pseudomonadota</taxon>
        <taxon>Candidatius Mariprofundia</taxon>
        <taxon>Mariprofundales</taxon>
        <taxon>Mariprofundaceae</taxon>
        <taxon>Mariprofundus</taxon>
    </lineage>
</organism>
<dbReference type="AlphaFoldDB" id="A0A1L8CQG1"/>
<name>A0A1L8CQG1_9PROT</name>
<dbReference type="InterPro" id="IPR003749">
    <property type="entry name" value="ThiS/MoaD-like"/>
</dbReference>
<sequence>MSGEITIHLNGEVQTVRAGTLSELVEELGLSKRMIAIERNLEVVPKSEYAMTQLAADDRIELVHMIGGG</sequence>
<dbReference type="Proteomes" id="UP000231632">
    <property type="component" value="Unassembled WGS sequence"/>
</dbReference>
<dbReference type="InterPro" id="IPR012675">
    <property type="entry name" value="Beta-grasp_dom_sf"/>
</dbReference>
<dbReference type="RefSeq" id="WP_072660466.1">
    <property type="nucleotide sequence ID" value="NZ_BDFD01000022.1"/>
</dbReference>
<dbReference type="Pfam" id="PF02597">
    <property type="entry name" value="ThiS"/>
    <property type="match status" value="1"/>
</dbReference>